<evidence type="ECO:0000313" key="4">
    <source>
        <dbReference type="EMBL" id="KAF9465281.1"/>
    </source>
</evidence>
<dbReference type="EMBL" id="MU150248">
    <property type="protein sequence ID" value="KAF9465281.1"/>
    <property type="molecule type" value="Genomic_DNA"/>
</dbReference>
<dbReference type="InterPro" id="IPR045340">
    <property type="entry name" value="DUF6533"/>
</dbReference>
<feature type="compositionally biased region" description="Polar residues" evidence="1">
    <location>
        <begin position="319"/>
        <end position="330"/>
    </location>
</feature>
<feature type="transmembrane region" description="Helical" evidence="2">
    <location>
        <begin position="120"/>
        <end position="141"/>
    </location>
</feature>
<accession>A0A9P5YBB9</accession>
<comment type="caution">
    <text evidence="4">The sequence shown here is derived from an EMBL/GenBank/DDBJ whole genome shotgun (WGS) entry which is preliminary data.</text>
</comment>
<keyword evidence="5" id="KW-1185">Reference proteome</keyword>
<keyword evidence="2" id="KW-1133">Transmembrane helix</keyword>
<evidence type="ECO:0000256" key="2">
    <source>
        <dbReference type="SAM" id="Phobius"/>
    </source>
</evidence>
<organism evidence="4 5">
    <name type="scientific">Collybia nuda</name>
    <dbReference type="NCBI Taxonomy" id="64659"/>
    <lineage>
        <taxon>Eukaryota</taxon>
        <taxon>Fungi</taxon>
        <taxon>Dikarya</taxon>
        <taxon>Basidiomycota</taxon>
        <taxon>Agaricomycotina</taxon>
        <taxon>Agaricomycetes</taxon>
        <taxon>Agaricomycetidae</taxon>
        <taxon>Agaricales</taxon>
        <taxon>Tricholomatineae</taxon>
        <taxon>Clitocybaceae</taxon>
        <taxon>Collybia</taxon>
    </lineage>
</organism>
<protein>
    <recommendedName>
        <fullName evidence="3">DUF6533 domain-containing protein</fullName>
    </recommendedName>
</protein>
<reference evidence="4" key="1">
    <citation type="submission" date="2020-11" db="EMBL/GenBank/DDBJ databases">
        <authorList>
            <consortium name="DOE Joint Genome Institute"/>
            <person name="Ahrendt S."/>
            <person name="Riley R."/>
            <person name="Andreopoulos W."/>
            <person name="Labutti K."/>
            <person name="Pangilinan J."/>
            <person name="Ruiz-Duenas F.J."/>
            <person name="Barrasa J.M."/>
            <person name="Sanchez-Garcia M."/>
            <person name="Camarero S."/>
            <person name="Miyauchi S."/>
            <person name="Serrano A."/>
            <person name="Linde D."/>
            <person name="Babiker R."/>
            <person name="Drula E."/>
            <person name="Ayuso-Fernandez I."/>
            <person name="Pacheco R."/>
            <person name="Padilla G."/>
            <person name="Ferreira P."/>
            <person name="Barriuso J."/>
            <person name="Kellner H."/>
            <person name="Castanera R."/>
            <person name="Alfaro M."/>
            <person name="Ramirez L."/>
            <person name="Pisabarro A.G."/>
            <person name="Kuo A."/>
            <person name="Tritt A."/>
            <person name="Lipzen A."/>
            <person name="He G."/>
            <person name="Yan M."/>
            <person name="Ng V."/>
            <person name="Cullen D."/>
            <person name="Martin F."/>
            <person name="Rosso M.-N."/>
            <person name="Henrissat B."/>
            <person name="Hibbett D."/>
            <person name="Martinez A.T."/>
            <person name="Grigoriev I.V."/>
        </authorList>
    </citation>
    <scope>NUCLEOTIDE SEQUENCE</scope>
    <source>
        <strain evidence="4">CBS 247.69</strain>
    </source>
</reference>
<feature type="transmembrane region" description="Helical" evidence="2">
    <location>
        <begin position="212"/>
        <end position="230"/>
    </location>
</feature>
<name>A0A9P5YBB9_9AGAR</name>
<feature type="region of interest" description="Disordered" evidence="1">
    <location>
        <begin position="310"/>
        <end position="330"/>
    </location>
</feature>
<sequence>MSSEAMGIVDRLAGHPISLYLHASAPALLLVDWLSTLDTEAKYAWTGRWNIGRIFYFLTRYSAFVSAPVWLYCNIAFGVPPSTCSRIYLVCSFISVSGVVTAELIMTVRVYALWGKHKGVGILLLIMSTLEFVASAVTFNIYRVHVRYFPIANLPGCLTFALSTSGSHSWPYIPLLVHQTLIFLLTAIKGYEHYSDGLYNASLIHTFYRDGIIYYALLVAFSAGNIATTHERSDMTILYFLAFLQQVIHSILSSRMLLHLRQQASAGRLSSSEQTSINFATIEEIEIAEESVLTTESQLSGGHDLYNHGWFGPEEAPSHHSQTLRQQGEA</sequence>
<keyword evidence="2" id="KW-0812">Transmembrane</keyword>
<dbReference type="AlphaFoldDB" id="A0A9P5YBB9"/>
<feature type="transmembrane region" description="Helical" evidence="2">
    <location>
        <begin position="87"/>
        <end position="114"/>
    </location>
</feature>
<evidence type="ECO:0000259" key="3">
    <source>
        <dbReference type="Pfam" id="PF20151"/>
    </source>
</evidence>
<feature type="transmembrane region" description="Helical" evidence="2">
    <location>
        <begin position="12"/>
        <end position="34"/>
    </location>
</feature>
<feature type="domain" description="DUF6533" evidence="3">
    <location>
        <begin position="20"/>
        <end position="64"/>
    </location>
</feature>
<proteinExistence type="predicted"/>
<gene>
    <name evidence="4" type="ORF">BDZ94DRAFT_1296545</name>
</gene>
<dbReference type="Proteomes" id="UP000807353">
    <property type="component" value="Unassembled WGS sequence"/>
</dbReference>
<dbReference type="OrthoDB" id="3350812at2759"/>
<feature type="transmembrane region" description="Helical" evidence="2">
    <location>
        <begin position="54"/>
        <end position="75"/>
    </location>
</feature>
<evidence type="ECO:0000256" key="1">
    <source>
        <dbReference type="SAM" id="MobiDB-lite"/>
    </source>
</evidence>
<dbReference type="Pfam" id="PF20151">
    <property type="entry name" value="DUF6533"/>
    <property type="match status" value="1"/>
</dbReference>
<keyword evidence="2" id="KW-0472">Membrane</keyword>
<evidence type="ECO:0000313" key="5">
    <source>
        <dbReference type="Proteomes" id="UP000807353"/>
    </source>
</evidence>